<comment type="caution">
    <text evidence="1">The sequence shown here is derived from an EMBL/GenBank/DDBJ whole genome shotgun (WGS) entry which is preliminary data.</text>
</comment>
<evidence type="ECO:0000313" key="1">
    <source>
        <dbReference type="EMBL" id="RNB90192.1"/>
    </source>
</evidence>
<evidence type="ECO:0000313" key="2">
    <source>
        <dbReference type="Proteomes" id="UP000269573"/>
    </source>
</evidence>
<dbReference type="RefSeq" id="WP_122922058.1">
    <property type="nucleotide sequence ID" value="NZ_RHHU01000002.1"/>
</dbReference>
<organism evidence="1 2">
    <name type="scientific">Brevibacillus nitrificans</name>
    <dbReference type="NCBI Taxonomy" id="651560"/>
    <lineage>
        <taxon>Bacteria</taxon>
        <taxon>Bacillati</taxon>
        <taxon>Bacillota</taxon>
        <taxon>Bacilli</taxon>
        <taxon>Bacillales</taxon>
        <taxon>Paenibacillaceae</taxon>
        <taxon>Brevibacillus</taxon>
    </lineage>
</organism>
<dbReference type="AlphaFoldDB" id="A0A3M8DQ45"/>
<proteinExistence type="predicted"/>
<protein>
    <submittedName>
        <fullName evidence="1">Uncharacterized protein</fullName>
    </submittedName>
</protein>
<dbReference type="EMBL" id="RHHU01000002">
    <property type="protein sequence ID" value="RNB90192.1"/>
    <property type="molecule type" value="Genomic_DNA"/>
</dbReference>
<dbReference type="Proteomes" id="UP000269573">
    <property type="component" value="Unassembled WGS sequence"/>
</dbReference>
<gene>
    <name evidence="1" type="ORF">EDM59_01745</name>
</gene>
<reference evidence="1 2" key="1">
    <citation type="submission" date="2018-10" db="EMBL/GenBank/DDBJ databases">
        <title>Phylogenomics of Brevibacillus.</title>
        <authorList>
            <person name="Dunlap C."/>
        </authorList>
    </citation>
    <scope>NUCLEOTIDE SEQUENCE [LARGE SCALE GENOMIC DNA]</scope>
    <source>
        <strain evidence="1 2">JCM 15774</strain>
    </source>
</reference>
<sequence>MTAYLGPETLEILSATDRDTIHTALIEKARRDALTPIDLLKDKRWILAAKIKREQPVDEEELGWIIKSLRERADHSESKGMTMNPVYDRAIADKVAEIKQAREQMMVESIASRYKEKTACSEQTA</sequence>
<accession>A0A3M8DQ45</accession>
<keyword evidence="2" id="KW-1185">Reference proteome</keyword>
<name>A0A3M8DQ45_9BACL</name>